<feature type="transmembrane region" description="Helical" evidence="5">
    <location>
        <begin position="174"/>
        <end position="198"/>
    </location>
</feature>
<proteinExistence type="predicted"/>
<dbReference type="SUPFAM" id="SSF103481">
    <property type="entry name" value="Multidrug resistance efflux transporter EmrE"/>
    <property type="match status" value="1"/>
</dbReference>
<dbReference type="GO" id="GO:0016020">
    <property type="term" value="C:membrane"/>
    <property type="evidence" value="ECO:0007669"/>
    <property type="project" value="UniProtKB-SubCell"/>
</dbReference>
<dbReference type="EMBL" id="SDOX01000005">
    <property type="protein sequence ID" value="TFJ87628.1"/>
    <property type="molecule type" value="Genomic_DNA"/>
</dbReference>
<gene>
    <name evidence="8" type="ORF">NSK_000979</name>
</gene>
<dbReference type="Proteomes" id="UP000355283">
    <property type="component" value="Unassembled WGS sequence"/>
</dbReference>
<sequence>MRLLVLGLVSLGVTGFAHTHPRLLSKIPEASLKGRPCFAEPPSGPTSRSFSLPQSRTAALTSVEPSVYNLQPTPVTAPKLLVSRRGGAVATATGSDAGVKQTLKVGSFFFLWYLFNIGYNIYNKKALNVLPLPWMVGLVQLSLGLLYVFPLWLFGIRKAPKLSLQNVKNILPVAAMHAMAHITAVISLGAGAVSFTHIIKAAEPAFTSLFSALFLKQYFSPVVYASLIPVMGGVAIASLTERKFSWLAFNSAMLANTASAGRGIFAKKTMKEPQGQNMDPANLYAVLTILATLIMAPVAFLVEGSKLKPAWEAALAVTSQRQLINYIVSSGLYFYLYNEVAFLALDSVHPVTHAVGNTIKRVVIIGASILVFKNPITLQGYIGSAVAIAGVLLYSLAVERTKKRN</sequence>
<feature type="transmembrane region" description="Helical" evidence="5">
    <location>
        <begin position="283"/>
        <end position="302"/>
    </location>
</feature>
<organism evidence="8 9">
    <name type="scientific">Nannochloropsis salina CCMP1776</name>
    <dbReference type="NCBI Taxonomy" id="1027361"/>
    <lineage>
        <taxon>Eukaryota</taxon>
        <taxon>Sar</taxon>
        <taxon>Stramenopiles</taxon>
        <taxon>Ochrophyta</taxon>
        <taxon>Eustigmatophyceae</taxon>
        <taxon>Eustigmatales</taxon>
        <taxon>Monodopsidaceae</taxon>
        <taxon>Microchloropsis</taxon>
        <taxon>Microchloropsis salina</taxon>
    </lineage>
</organism>
<protein>
    <recommendedName>
        <fullName evidence="7">Sugar phosphate transporter domain-containing protein</fullName>
    </recommendedName>
</protein>
<keyword evidence="2 5" id="KW-0812">Transmembrane</keyword>
<feature type="transmembrane region" description="Helical" evidence="5">
    <location>
        <begin position="134"/>
        <end position="154"/>
    </location>
</feature>
<feature type="signal peptide" evidence="6">
    <location>
        <begin position="1"/>
        <end position="19"/>
    </location>
</feature>
<dbReference type="InterPro" id="IPR004853">
    <property type="entry name" value="Sugar_P_trans_dom"/>
</dbReference>
<evidence type="ECO:0000256" key="2">
    <source>
        <dbReference type="ARBA" id="ARBA00022692"/>
    </source>
</evidence>
<evidence type="ECO:0000256" key="6">
    <source>
        <dbReference type="SAM" id="SignalP"/>
    </source>
</evidence>
<name>A0A4D9DFS8_9STRA</name>
<evidence type="ECO:0000313" key="8">
    <source>
        <dbReference type="EMBL" id="TFJ87628.1"/>
    </source>
</evidence>
<evidence type="ECO:0000256" key="4">
    <source>
        <dbReference type="ARBA" id="ARBA00023136"/>
    </source>
</evidence>
<comment type="subcellular location">
    <subcellularLocation>
        <location evidence="1">Membrane</location>
        <topology evidence="1">Multi-pass membrane protein</topology>
    </subcellularLocation>
</comment>
<dbReference type="InterPro" id="IPR037185">
    <property type="entry name" value="EmrE-like"/>
</dbReference>
<evidence type="ECO:0000259" key="7">
    <source>
        <dbReference type="Pfam" id="PF03151"/>
    </source>
</evidence>
<feature type="chain" id="PRO_5020041210" description="Sugar phosphate transporter domain-containing protein" evidence="6">
    <location>
        <begin position="20"/>
        <end position="405"/>
    </location>
</feature>
<dbReference type="PANTHER" id="PTHR11132">
    <property type="entry name" value="SOLUTE CARRIER FAMILY 35"/>
    <property type="match status" value="1"/>
</dbReference>
<keyword evidence="9" id="KW-1185">Reference proteome</keyword>
<dbReference type="OrthoDB" id="6418713at2759"/>
<feature type="transmembrane region" description="Helical" evidence="5">
    <location>
        <begin position="218"/>
        <end position="239"/>
    </location>
</feature>
<comment type="caution">
    <text evidence="8">The sequence shown here is derived from an EMBL/GenBank/DDBJ whole genome shotgun (WGS) entry which is preliminary data.</text>
</comment>
<keyword evidence="4 5" id="KW-0472">Membrane</keyword>
<dbReference type="Pfam" id="PF03151">
    <property type="entry name" value="TPT"/>
    <property type="match status" value="1"/>
</dbReference>
<dbReference type="AlphaFoldDB" id="A0A4D9DFS8"/>
<reference evidence="8 9" key="1">
    <citation type="submission" date="2019-01" db="EMBL/GenBank/DDBJ databases">
        <title>Nuclear Genome Assembly of the Microalgal Biofuel strain Nannochloropsis salina CCMP1776.</title>
        <authorList>
            <person name="Hovde B."/>
        </authorList>
    </citation>
    <scope>NUCLEOTIDE SEQUENCE [LARGE SCALE GENOMIC DNA]</scope>
    <source>
        <strain evidence="8 9">CCMP1776</strain>
    </source>
</reference>
<dbReference type="InterPro" id="IPR050186">
    <property type="entry name" value="TPT_transporter"/>
</dbReference>
<accession>A0A4D9DFS8</accession>
<feature type="transmembrane region" description="Helical" evidence="5">
    <location>
        <begin position="378"/>
        <end position="397"/>
    </location>
</feature>
<evidence type="ECO:0000256" key="3">
    <source>
        <dbReference type="ARBA" id="ARBA00022989"/>
    </source>
</evidence>
<evidence type="ECO:0000256" key="5">
    <source>
        <dbReference type="SAM" id="Phobius"/>
    </source>
</evidence>
<evidence type="ECO:0000313" key="9">
    <source>
        <dbReference type="Proteomes" id="UP000355283"/>
    </source>
</evidence>
<feature type="transmembrane region" description="Helical" evidence="5">
    <location>
        <begin position="323"/>
        <end position="345"/>
    </location>
</feature>
<keyword evidence="6" id="KW-0732">Signal</keyword>
<feature type="domain" description="Sugar phosphate transporter" evidence="7">
    <location>
        <begin position="103"/>
        <end position="395"/>
    </location>
</feature>
<keyword evidence="3 5" id="KW-1133">Transmembrane helix</keyword>
<evidence type="ECO:0000256" key="1">
    <source>
        <dbReference type="ARBA" id="ARBA00004141"/>
    </source>
</evidence>